<evidence type="ECO:0000313" key="1">
    <source>
        <dbReference type="EMBL" id="ESO11567.1"/>
    </source>
</evidence>
<dbReference type="OrthoDB" id="5531344at2759"/>
<dbReference type="CTD" id="20214647"/>
<dbReference type="HOGENOM" id="CLU_089568_4_2_1"/>
<dbReference type="AlphaFoldDB" id="T1G0P9"/>
<evidence type="ECO:0008006" key="4">
    <source>
        <dbReference type="Google" id="ProtNLM"/>
    </source>
</evidence>
<dbReference type="InterPro" id="IPR036563">
    <property type="entry name" value="MoaE_sf"/>
</dbReference>
<keyword evidence="3" id="KW-1185">Reference proteome</keyword>
<evidence type="ECO:0000313" key="3">
    <source>
        <dbReference type="Proteomes" id="UP000015101"/>
    </source>
</evidence>
<dbReference type="Pfam" id="PF02391">
    <property type="entry name" value="MoaE"/>
    <property type="match status" value="1"/>
</dbReference>
<dbReference type="KEGG" id="hro:HELRODRAFT_71670"/>
<evidence type="ECO:0000313" key="2">
    <source>
        <dbReference type="EnsemblMetazoa" id="HelroP71670"/>
    </source>
</evidence>
<dbReference type="EMBL" id="AMQM01002465">
    <property type="status" value="NOT_ANNOTATED_CDS"/>
    <property type="molecule type" value="Genomic_DNA"/>
</dbReference>
<dbReference type="Proteomes" id="UP000015101">
    <property type="component" value="Unassembled WGS sequence"/>
</dbReference>
<dbReference type="SUPFAM" id="SSF54690">
    <property type="entry name" value="Molybdopterin synthase subunit MoaE"/>
    <property type="match status" value="1"/>
</dbReference>
<dbReference type="OMA" id="HERKSCC"/>
<proteinExistence type="predicted"/>
<dbReference type="InParanoid" id="T1G0P9"/>
<dbReference type="FunFam" id="3.90.1170.40:FF:000015">
    <property type="entry name" value="Predicted protein"/>
    <property type="match status" value="1"/>
</dbReference>
<dbReference type="EnsemblMetazoa" id="HelroT71670">
    <property type="protein sequence ID" value="HelroP71670"/>
    <property type="gene ID" value="HelroG71670"/>
</dbReference>
<gene>
    <name evidence="2" type="primary">20214647</name>
    <name evidence="1" type="ORF">HELRODRAFT_71670</name>
</gene>
<dbReference type="eggNOG" id="KOG3307">
    <property type="taxonomic scope" value="Eukaryota"/>
</dbReference>
<dbReference type="GeneID" id="20214647"/>
<accession>T1G0P9</accession>
<dbReference type="STRING" id="6412.T1G0P9"/>
<dbReference type="Gene3D" id="3.90.1170.40">
    <property type="entry name" value="Molybdopterin biosynthesis MoaE subunit"/>
    <property type="match status" value="1"/>
</dbReference>
<protein>
    <recommendedName>
        <fullName evidence="4">Molybdopterin synthase catalytic subunit</fullName>
    </recommendedName>
</protein>
<reference evidence="2" key="3">
    <citation type="submission" date="2015-06" db="UniProtKB">
        <authorList>
            <consortium name="EnsemblMetazoa"/>
        </authorList>
    </citation>
    <scope>IDENTIFICATION</scope>
</reference>
<sequence length="120" mass="13840">IGTTRDVFEGKIVKKLSYEAYAGMAEKELKKICEHMREKWNILKIYVEHRLGEVPVGEVSVIIAVSAIHRADSIQAVEYCINNLKLTVPIWKKEIYNDDTGLWKENKESCQTVQHLNTNH</sequence>
<dbReference type="CDD" id="cd00756">
    <property type="entry name" value="MoaE"/>
    <property type="match status" value="1"/>
</dbReference>
<dbReference type="RefSeq" id="XP_009010055.1">
    <property type="nucleotide sequence ID" value="XM_009011807.1"/>
</dbReference>
<dbReference type="GO" id="GO:0005829">
    <property type="term" value="C:cytosol"/>
    <property type="evidence" value="ECO:0000318"/>
    <property type="project" value="GO_Central"/>
</dbReference>
<reference evidence="1 3" key="2">
    <citation type="journal article" date="2013" name="Nature">
        <title>Insights into bilaterian evolution from three spiralian genomes.</title>
        <authorList>
            <person name="Simakov O."/>
            <person name="Marletaz F."/>
            <person name="Cho S.J."/>
            <person name="Edsinger-Gonzales E."/>
            <person name="Havlak P."/>
            <person name="Hellsten U."/>
            <person name="Kuo D.H."/>
            <person name="Larsson T."/>
            <person name="Lv J."/>
            <person name="Arendt D."/>
            <person name="Savage R."/>
            <person name="Osoegawa K."/>
            <person name="de Jong P."/>
            <person name="Grimwood J."/>
            <person name="Chapman J.A."/>
            <person name="Shapiro H."/>
            <person name="Aerts A."/>
            <person name="Otillar R.P."/>
            <person name="Terry A.Y."/>
            <person name="Boore J.L."/>
            <person name="Grigoriev I.V."/>
            <person name="Lindberg D.R."/>
            <person name="Seaver E.C."/>
            <person name="Weisblat D.A."/>
            <person name="Putnam N.H."/>
            <person name="Rokhsar D.S."/>
        </authorList>
    </citation>
    <scope>NUCLEOTIDE SEQUENCE</scope>
</reference>
<organism evidence="2 3">
    <name type="scientific">Helobdella robusta</name>
    <name type="common">Californian leech</name>
    <dbReference type="NCBI Taxonomy" id="6412"/>
    <lineage>
        <taxon>Eukaryota</taxon>
        <taxon>Metazoa</taxon>
        <taxon>Spiralia</taxon>
        <taxon>Lophotrochozoa</taxon>
        <taxon>Annelida</taxon>
        <taxon>Clitellata</taxon>
        <taxon>Hirudinea</taxon>
        <taxon>Rhynchobdellida</taxon>
        <taxon>Glossiphoniidae</taxon>
        <taxon>Helobdella</taxon>
    </lineage>
</organism>
<reference evidence="3" key="1">
    <citation type="submission" date="2012-12" db="EMBL/GenBank/DDBJ databases">
        <authorList>
            <person name="Hellsten U."/>
            <person name="Grimwood J."/>
            <person name="Chapman J.A."/>
            <person name="Shapiro H."/>
            <person name="Aerts A."/>
            <person name="Otillar R.P."/>
            <person name="Terry A.Y."/>
            <person name="Boore J.L."/>
            <person name="Simakov O."/>
            <person name="Marletaz F."/>
            <person name="Cho S.-J."/>
            <person name="Edsinger-Gonzales E."/>
            <person name="Havlak P."/>
            <person name="Kuo D.-H."/>
            <person name="Larsson T."/>
            <person name="Lv J."/>
            <person name="Arendt D."/>
            <person name="Savage R."/>
            <person name="Osoegawa K."/>
            <person name="de Jong P."/>
            <person name="Lindberg D.R."/>
            <person name="Seaver E.C."/>
            <person name="Weisblat D.A."/>
            <person name="Putnam N.H."/>
            <person name="Grigoriev I.V."/>
            <person name="Rokhsar D.S."/>
        </authorList>
    </citation>
    <scope>NUCLEOTIDE SEQUENCE</scope>
</reference>
<dbReference type="EMBL" id="KB095812">
    <property type="protein sequence ID" value="ESO11567.1"/>
    <property type="molecule type" value="Genomic_DNA"/>
</dbReference>
<dbReference type="PANTHER" id="PTHR23404">
    <property type="entry name" value="MOLYBDOPTERIN SYNTHASE RELATED"/>
    <property type="match status" value="1"/>
</dbReference>
<name>T1G0P9_HELRO</name>
<dbReference type="GO" id="GO:0006777">
    <property type="term" value="P:Mo-molybdopterin cofactor biosynthetic process"/>
    <property type="evidence" value="ECO:0007669"/>
    <property type="project" value="InterPro"/>
</dbReference>
<dbReference type="InterPro" id="IPR003448">
    <property type="entry name" value="Mopterin_biosynth_MoaE"/>
</dbReference>